<dbReference type="Proteomes" id="UP000003481">
    <property type="component" value="Plasmid A14S_lp28-3"/>
</dbReference>
<dbReference type="AlphaFoldDB" id="C0RCE0"/>
<protein>
    <submittedName>
        <fullName evidence="1">Uncharacterized protein</fullName>
    </submittedName>
</protein>
<reference evidence="1 2" key="1">
    <citation type="journal article" date="2012" name="J. Bacteriol.">
        <title>Whole-Genome Sequences of Borrelia bissettii, Borrelia valaisiana, and Borrelia spielmanii.</title>
        <authorList>
            <person name="Schutzer S.E."/>
            <person name="Fraser-Liggett C.M."/>
            <person name="Qiu W.G."/>
            <person name="Kraiczy P."/>
            <person name="Mongodin E.F."/>
            <person name="Dunn J.J."/>
            <person name="Luft B.J."/>
            <person name="Casjens S.R."/>
        </authorList>
    </citation>
    <scope>NUCLEOTIDE SEQUENCE [LARGE SCALE GENOMIC DNA]</scope>
    <source>
        <strain evidence="1 2">A14S</strain>
        <plasmid evidence="1 2">A14S_lp28-3</plasmid>
    </source>
</reference>
<dbReference type="HOGENOM" id="CLU_3305758_0_0_12"/>
<name>C0RCE0_9SPIR</name>
<proteinExistence type="predicted"/>
<organism evidence="1 2">
    <name type="scientific">Borreliella spielmanii A14S</name>
    <dbReference type="NCBI Taxonomy" id="498742"/>
    <lineage>
        <taxon>Bacteria</taxon>
        <taxon>Pseudomonadati</taxon>
        <taxon>Spirochaetota</taxon>
        <taxon>Spirochaetia</taxon>
        <taxon>Spirochaetales</taxon>
        <taxon>Borreliaceae</taxon>
        <taxon>Borreliella</taxon>
    </lineage>
</organism>
<geneLocation type="plasmid" evidence="1 2">
    <name>A14S_lp28-3</name>
</geneLocation>
<dbReference type="EMBL" id="CP001471">
    <property type="protein sequence ID" value="ACN53410.1"/>
    <property type="molecule type" value="Genomic_DNA"/>
</dbReference>
<gene>
    <name evidence="1" type="ORF">BSPA14S_H0014</name>
</gene>
<evidence type="ECO:0000313" key="1">
    <source>
        <dbReference type="EMBL" id="ACN53410.1"/>
    </source>
</evidence>
<evidence type="ECO:0000313" key="2">
    <source>
        <dbReference type="Proteomes" id="UP000003481"/>
    </source>
</evidence>
<accession>C0RCE0</accession>
<sequence length="39" mass="4510">MHNIGKITKFTNTVLNALQQEPWDTAQLTTYFSEAPRML</sequence>
<keyword evidence="1" id="KW-0614">Plasmid</keyword>